<evidence type="ECO:0000313" key="2">
    <source>
        <dbReference type="EMBL" id="KOS40373.1"/>
    </source>
</evidence>
<keyword evidence="3" id="KW-1185">Reference proteome</keyword>
<reference evidence="2 3" key="1">
    <citation type="submission" date="2015-08" db="EMBL/GenBank/DDBJ databases">
        <title>Genome sequencing of Penicillium nordicum.</title>
        <authorList>
            <person name="Nguyen H.D."/>
            <person name="Seifert K.A."/>
        </authorList>
    </citation>
    <scope>NUCLEOTIDE SEQUENCE [LARGE SCALE GENOMIC DNA]</scope>
    <source>
        <strain evidence="2 3">DAOMC 185683</strain>
    </source>
</reference>
<evidence type="ECO:0000313" key="3">
    <source>
        <dbReference type="Proteomes" id="UP000037696"/>
    </source>
</evidence>
<gene>
    <name evidence="2" type="ORF">ACN38_g8768</name>
</gene>
<name>A0A0M9WD62_9EURO</name>
<accession>A0A0M9WD62</accession>
<sequence length="64" mass="6989">DGKPCFPHPVVVCISLCLIHTADGFIKPRSSSVYHLPYLFRASTVSLNTSVNPTIGHNHGDHFS</sequence>
<feature type="non-terminal residue" evidence="2">
    <location>
        <position position="1"/>
    </location>
</feature>
<dbReference type="EMBL" id="LHQQ01000166">
    <property type="protein sequence ID" value="KOS40373.1"/>
    <property type="molecule type" value="Genomic_DNA"/>
</dbReference>
<proteinExistence type="predicted"/>
<dbReference type="AlphaFoldDB" id="A0A0M9WD62"/>
<keyword evidence="1" id="KW-0732">Signal</keyword>
<feature type="chain" id="PRO_5005839729" evidence="1">
    <location>
        <begin position="25"/>
        <end position="64"/>
    </location>
</feature>
<evidence type="ECO:0000256" key="1">
    <source>
        <dbReference type="SAM" id="SignalP"/>
    </source>
</evidence>
<feature type="signal peptide" evidence="1">
    <location>
        <begin position="1"/>
        <end position="24"/>
    </location>
</feature>
<dbReference type="Proteomes" id="UP000037696">
    <property type="component" value="Unassembled WGS sequence"/>
</dbReference>
<organism evidence="2 3">
    <name type="scientific">Penicillium nordicum</name>
    <dbReference type="NCBI Taxonomy" id="229535"/>
    <lineage>
        <taxon>Eukaryota</taxon>
        <taxon>Fungi</taxon>
        <taxon>Dikarya</taxon>
        <taxon>Ascomycota</taxon>
        <taxon>Pezizomycotina</taxon>
        <taxon>Eurotiomycetes</taxon>
        <taxon>Eurotiomycetidae</taxon>
        <taxon>Eurotiales</taxon>
        <taxon>Aspergillaceae</taxon>
        <taxon>Penicillium</taxon>
    </lineage>
</organism>
<protein>
    <submittedName>
        <fullName evidence="2">Uncharacterized protein</fullName>
    </submittedName>
</protein>
<comment type="caution">
    <text evidence="2">The sequence shown here is derived from an EMBL/GenBank/DDBJ whole genome shotgun (WGS) entry which is preliminary data.</text>
</comment>